<organism evidence="1 2">
    <name type="scientific">Diversispora epigaea</name>
    <dbReference type="NCBI Taxonomy" id="1348612"/>
    <lineage>
        <taxon>Eukaryota</taxon>
        <taxon>Fungi</taxon>
        <taxon>Fungi incertae sedis</taxon>
        <taxon>Mucoromycota</taxon>
        <taxon>Glomeromycotina</taxon>
        <taxon>Glomeromycetes</taxon>
        <taxon>Diversisporales</taxon>
        <taxon>Diversisporaceae</taxon>
        <taxon>Diversispora</taxon>
    </lineage>
</organism>
<accession>A0A397H000</accession>
<name>A0A397H000_9GLOM</name>
<dbReference type="OrthoDB" id="6152204at2759"/>
<dbReference type="PANTHER" id="PTHR31424">
    <property type="entry name" value="PROTEIN CBG23806"/>
    <property type="match status" value="1"/>
</dbReference>
<comment type="caution">
    <text evidence="1">The sequence shown here is derived from an EMBL/GenBank/DDBJ whole genome shotgun (WGS) entry which is preliminary data.</text>
</comment>
<dbReference type="Proteomes" id="UP000266861">
    <property type="component" value="Unassembled WGS sequence"/>
</dbReference>
<dbReference type="EMBL" id="PQFF01000358">
    <property type="protein sequence ID" value="RHZ56491.1"/>
    <property type="molecule type" value="Genomic_DNA"/>
</dbReference>
<reference evidence="1 2" key="1">
    <citation type="submission" date="2018-08" db="EMBL/GenBank/DDBJ databases">
        <title>Genome and evolution of the arbuscular mycorrhizal fungus Diversispora epigaea (formerly Glomus versiforme) and its bacterial endosymbionts.</title>
        <authorList>
            <person name="Sun X."/>
            <person name="Fei Z."/>
            <person name="Harrison M."/>
        </authorList>
    </citation>
    <scope>NUCLEOTIDE SEQUENCE [LARGE SCALE GENOMIC DNA]</scope>
    <source>
        <strain evidence="1 2">IT104</strain>
    </source>
</reference>
<dbReference type="PANTHER" id="PTHR31424:SF5">
    <property type="entry name" value="APPLE DOMAIN-CONTAINING PROTEIN"/>
    <property type="match status" value="1"/>
</dbReference>
<proteinExistence type="predicted"/>
<keyword evidence="2" id="KW-1185">Reference proteome</keyword>
<dbReference type="AlphaFoldDB" id="A0A397H000"/>
<dbReference type="STRING" id="1348612.A0A397H000"/>
<evidence type="ECO:0000313" key="2">
    <source>
        <dbReference type="Proteomes" id="UP000266861"/>
    </source>
</evidence>
<sequence>MASENENISDKENIDNKLHIKEDSTYPIDNKISYKECINNVTRRSFNYVIIKERVYPDQPKFSAPKKTGKSYKIPYDYVVETSWGRATKKRIVRCEIDYNNNTHTFQFKIKYGPNFEQIVFSNKSTSKTTFLYEQALNSGSKTTISGPLLFGLQLSSMQKERESKRRGNLIKPALNCISSTLDKRAKKIATNVQLNFKNDINKIYHPFDIIKLKSIEFSVNKTDYQINYGTKNRLEEDNHIQSMIKAVDRGKIFRDSYRNLTVADNHLTREYAISNRRIEITNHMNQIIKLSLVDMKEKDNLENIEVEEPDITDSEIVQEILDTIGLGVRRNIKDILYYIIPSLQKERILDSSNPVIHLRISGDGRNVGRKIKHVMITVMILNHENYHHNPDYHYTIALYPGSEKYDTVKFILDPFIEELRSLKEDGLEIARILWKFILYFSSDWKFLAICLGLNSANSKYFCPWCLCSKNQIGDLSKDWHIEKNIDEISINYNTINGHIFPPIFNMIPIDNIIFDELHVFLRITNRLWELILSEIKEHGLFNNMTRKVILDEMKRLKVSFQFWENKDSHNWEYTSFVGEDKKKVLEHFNLELLFRPSHATLIRKLWDEFNLLYCALKNKKTNSLEFKNQAKDWLTLFLIPSSGNPNDFKNFTKGLYLPNQITPYMHALVFHGWEFIKKHKQWGVKAFLCSAVEKKNHQQVSTFFRKTFKNGGNLSRKKPAIQEIMEYENHSEIVQEILDTIGLGVRRNIKDILYYIIPSLQKERILDSSNPVIHLRISGDGRNVGRKIKHVMITVMILNHENYHHNPDYHYTIALYPGSEKYDTVKFILDPFIEELRSLKEDGLEIARILWKFILYFSSDWKFLAICLGLNSANSKYFCPWCLCSKNQIGDLSKDWHIEKNIDEISINYNTINGHIFPPIFNMIPIDNIIFDELHVFLRITNRLWELILSEIKEHGLFNNMTRKVILDEMKRLKVSFQFWENKDSHNWEYTSFVGEDKKKVLEHFNLELLFRPSHATLIRKLWDEFNLLYCALKNKKTNSLEFKNQAKDWLTLFLIPSSGNPNDFKNFTKGLYLPNQITPYMHALVFHGWEFIKKHKQWGVKAFLCSAVEKKNHQQVSTFFRKTFKNGGNLSRKKPAIQEIMEYENRILYFNYNSLPEPNKIKKIRIK</sequence>
<gene>
    <name evidence="1" type="ORF">Glove_401g18</name>
</gene>
<evidence type="ECO:0000313" key="1">
    <source>
        <dbReference type="EMBL" id="RHZ56491.1"/>
    </source>
</evidence>
<protein>
    <submittedName>
        <fullName evidence="1">Uncharacterized protein</fullName>
    </submittedName>
</protein>